<dbReference type="Gene3D" id="3.40.109.10">
    <property type="entry name" value="NADH Oxidase"/>
    <property type="match status" value="1"/>
</dbReference>
<dbReference type="SUPFAM" id="SSF55469">
    <property type="entry name" value="FMN-dependent nitroreductase-like"/>
    <property type="match status" value="1"/>
</dbReference>
<organism evidence="4 5">
    <name type="scientific">Williamsia serinedens</name>
    <dbReference type="NCBI Taxonomy" id="391736"/>
    <lineage>
        <taxon>Bacteria</taxon>
        <taxon>Bacillati</taxon>
        <taxon>Actinomycetota</taxon>
        <taxon>Actinomycetes</taxon>
        <taxon>Mycobacteriales</taxon>
        <taxon>Nocardiaceae</taxon>
        <taxon>Williamsia</taxon>
    </lineage>
</organism>
<feature type="domain" description="Nitroreductase" evidence="3">
    <location>
        <begin position="7"/>
        <end position="51"/>
    </location>
</feature>
<comment type="caution">
    <text evidence="4">The sequence shown here is derived from an EMBL/GenBank/DDBJ whole genome shotgun (WGS) entry which is preliminary data.</text>
</comment>
<evidence type="ECO:0000313" key="5">
    <source>
        <dbReference type="Proteomes" id="UP001205740"/>
    </source>
</evidence>
<proteinExistence type="inferred from homology"/>
<dbReference type="PANTHER" id="PTHR43673">
    <property type="entry name" value="NAD(P)H NITROREDUCTASE YDGI-RELATED"/>
    <property type="match status" value="1"/>
</dbReference>
<dbReference type="InterPro" id="IPR000415">
    <property type="entry name" value="Nitroreductase-like"/>
</dbReference>
<sequence>MHELFEKRWSARGLDASATISSDDLRDILEAGRWAPTWGSTQPVRFVVGVRGDETFDGLAETLNRGNAWATAASALILVTTRNDVEDENATTYGAVDLGLAVGQMVIQAVSSGHVAHPMAGFEVPAVIEKFSIPAAERPLVLLAVGTLAADTSTLDPKIVEKDARERTRRPLEEIAFAGQWGLPFRG</sequence>
<keyword evidence="2" id="KW-0560">Oxidoreductase</keyword>
<keyword evidence="5" id="KW-1185">Reference proteome</keyword>
<dbReference type="PANTHER" id="PTHR43673:SF10">
    <property type="entry name" value="NADH DEHYDROGENASE_NAD(P)H NITROREDUCTASE XCC3605-RELATED"/>
    <property type="match status" value="1"/>
</dbReference>
<evidence type="ECO:0000313" key="4">
    <source>
        <dbReference type="EMBL" id="MCP2162336.1"/>
    </source>
</evidence>
<dbReference type="Pfam" id="PF00881">
    <property type="entry name" value="Nitroreductase"/>
    <property type="match status" value="2"/>
</dbReference>
<evidence type="ECO:0000256" key="1">
    <source>
        <dbReference type="ARBA" id="ARBA00007118"/>
    </source>
</evidence>
<accession>A0ABT1H511</accession>
<comment type="similarity">
    <text evidence="1">Belongs to the nitroreductase family.</text>
</comment>
<gene>
    <name evidence="4" type="ORF">LX12_003540</name>
</gene>
<dbReference type="EMBL" id="JAMTCG010000006">
    <property type="protein sequence ID" value="MCP2162336.1"/>
    <property type="molecule type" value="Genomic_DNA"/>
</dbReference>
<evidence type="ECO:0000256" key="2">
    <source>
        <dbReference type="ARBA" id="ARBA00023002"/>
    </source>
</evidence>
<protein>
    <submittedName>
        <fullName evidence="4">Nitroreductase</fullName>
    </submittedName>
</protein>
<name>A0ABT1H511_9NOCA</name>
<dbReference type="Proteomes" id="UP001205740">
    <property type="component" value="Unassembled WGS sequence"/>
</dbReference>
<dbReference type="InterPro" id="IPR029479">
    <property type="entry name" value="Nitroreductase"/>
</dbReference>
<dbReference type="RefSeq" id="WP_253655889.1">
    <property type="nucleotide sequence ID" value="NZ_BAAAOE010000005.1"/>
</dbReference>
<feature type="domain" description="Nitroreductase" evidence="3">
    <location>
        <begin position="64"/>
        <end position="146"/>
    </location>
</feature>
<reference evidence="4 5" key="1">
    <citation type="submission" date="2022-06" db="EMBL/GenBank/DDBJ databases">
        <title>Genomic Encyclopedia of Archaeal and Bacterial Type Strains, Phase II (KMG-II): from individual species to whole genera.</title>
        <authorList>
            <person name="Goeker M."/>
        </authorList>
    </citation>
    <scope>NUCLEOTIDE SEQUENCE [LARGE SCALE GENOMIC DNA]</scope>
    <source>
        <strain evidence="4 5">DSM 45037</strain>
    </source>
</reference>
<evidence type="ECO:0000259" key="3">
    <source>
        <dbReference type="Pfam" id="PF00881"/>
    </source>
</evidence>